<feature type="domain" description="Protein glutaminase" evidence="2">
    <location>
        <begin position="101"/>
        <end position="216"/>
    </location>
</feature>
<feature type="compositionally biased region" description="Basic and acidic residues" evidence="1">
    <location>
        <begin position="253"/>
        <end position="273"/>
    </location>
</feature>
<dbReference type="Proteomes" id="UP000075320">
    <property type="component" value="Unassembled WGS sequence"/>
</dbReference>
<evidence type="ECO:0000313" key="3">
    <source>
        <dbReference type="EMBL" id="KYG65743.1"/>
    </source>
</evidence>
<reference evidence="3 4" key="1">
    <citation type="submission" date="2016-03" db="EMBL/GenBank/DDBJ databases">
        <authorList>
            <person name="Ploux O."/>
        </authorList>
    </citation>
    <scope>NUCLEOTIDE SEQUENCE [LARGE SCALE GENOMIC DNA]</scope>
    <source>
        <strain evidence="3 4">R0</strain>
    </source>
</reference>
<feature type="region of interest" description="Disordered" evidence="1">
    <location>
        <begin position="229"/>
        <end position="273"/>
    </location>
</feature>
<dbReference type="EMBL" id="LUKE01000001">
    <property type="protein sequence ID" value="KYG65743.1"/>
    <property type="molecule type" value="Genomic_DNA"/>
</dbReference>
<name>A0A150WML7_BDEBC</name>
<accession>A0A150WML7</accession>
<dbReference type="Pfam" id="PF18626">
    <property type="entry name" value="Gln_deamidase_2"/>
    <property type="match status" value="1"/>
</dbReference>
<evidence type="ECO:0000313" key="4">
    <source>
        <dbReference type="Proteomes" id="UP000075320"/>
    </source>
</evidence>
<keyword evidence="4" id="KW-1185">Reference proteome</keyword>
<dbReference type="RefSeq" id="WP_061833287.1">
    <property type="nucleotide sequence ID" value="NZ_LUKE01000001.1"/>
</dbReference>
<protein>
    <recommendedName>
        <fullName evidence="2">Protein glutaminase domain-containing protein</fullName>
    </recommendedName>
</protein>
<dbReference type="Gene3D" id="3.10.620.30">
    <property type="match status" value="1"/>
</dbReference>
<organism evidence="3 4">
    <name type="scientific">Bdellovibrio bacteriovorus</name>
    <dbReference type="NCBI Taxonomy" id="959"/>
    <lineage>
        <taxon>Bacteria</taxon>
        <taxon>Pseudomonadati</taxon>
        <taxon>Bdellovibrionota</taxon>
        <taxon>Bdellovibrionia</taxon>
        <taxon>Bdellovibrionales</taxon>
        <taxon>Pseudobdellovibrionaceae</taxon>
        <taxon>Bdellovibrio</taxon>
    </lineage>
</organism>
<gene>
    <name evidence="3" type="ORF">AZI86_01315</name>
</gene>
<proteinExistence type="predicted"/>
<evidence type="ECO:0000259" key="2">
    <source>
        <dbReference type="Pfam" id="PF18626"/>
    </source>
</evidence>
<evidence type="ECO:0000256" key="1">
    <source>
        <dbReference type="SAM" id="MobiDB-lite"/>
    </source>
</evidence>
<comment type="caution">
    <text evidence="3">The sequence shown here is derived from an EMBL/GenBank/DDBJ whole genome shotgun (WGS) entry which is preliminary data.</text>
</comment>
<dbReference type="InterPro" id="IPR041325">
    <property type="entry name" value="Gln_deamidase_2"/>
</dbReference>
<sequence>MSLQFARAEELSIEELIQRNVVDACDKLNKPKTTCQVHKELKPKKSAVVETAAAEAPIEETLQAKNLNRCDSSRADIPAQTEMTSYSEKKFPVSRLTESDVQDVFKYVNKQKSRYLIKDGWAATGVCAARSHLIADDIAKDCKVESGKVFVSPSRSAATLWMFKNSLWVEAKGRKFRWDEFHVANVVYVEKNGQAEPYVIDPILFDKAVPLNQWEALVKSQDPSASSWVTSSRAFGQSDRHEDDPNGFMNTQRAHEAIEKAQRDERLMRKPRP</sequence>
<dbReference type="AlphaFoldDB" id="A0A150WML7"/>